<dbReference type="AlphaFoldDB" id="A0A9P7YE63"/>
<dbReference type="Gene3D" id="1.10.287.1490">
    <property type="match status" value="1"/>
</dbReference>
<evidence type="ECO:0000313" key="3">
    <source>
        <dbReference type="Proteomes" id="UP000824998"/>
    </source>
</evidence>
<keyword evidence="3" id="KW-1185">Reference proteome</keyword>
<evidence type="ECO:0000256" key="1">
    <source>
        <dbReference type="SAM" id="MobiDB-lite"/>
    </source>
</evidence>
<dbReference type="Proteomes" id="UP000824998">
    <property type="component" value="Unassembled WGS sequence"/>
</dbReference>
<dbReference type="OrthoDB" id="3548731at2759"/>
<protein>
    <submittedName>
        <fullName evidence="2">Uncharacterized protein</fullName>
    </submittedName>
</protein>
<evidence type="ECO:0000313" key="2">
    <source>
        <dbReference type="EMBL" id="KAG9231557.1"/>
    </source>
</evidence>
<reference evidence="2" key="1">
    <citation type="journal article" date="2021" name="IMA Fungus">
        <title>Genomic characterization of three marine fungi, including Emericellopsis atlantica sp. nov. with signatures of a generalist lifestyle and marine biomass degradation.</title>
        <authorList>
            <person name="Hagestad O.C."/>
            <person name="Hou L."/>
            <person name="Andersen J.H."/>
            <person name="Hansen E.H."/>
            <person name="Altermark B."/>
            <person name="Li C."/>
            <person name="Kuhnert E."/>
            <person name="Cox R.J."/>
            <person name="Crous P.W."/>
            <person name="Spatafora J.W."/>
            <person name="Lail K."/>
            <person name="Amirebrahimi M."/>
            <person name="Lipzen A."/>
            <person name="Pangilinan J."/>
            <person name="Andreopoulos W."/>
            <person name="Hayes R.D."/>
            <person name="Ng V."/>
            <person name="Grigoriev I.V."/>
            <person name="Jackson S.A."/>
            <person name="Sutton T.D.S."/>
            <person name="Dobson A.D.W."/>
            <person name="Rama T."/>
        </authorList>
    </citation>
    <scope>NUCLEOTIDE SEQUENCE</scope>
    <source>
        <strain evidence="2">TRa018bII</strain>
    </source>
</reference>
<dbReference type="EMBL" id="MU251594">
    <property type="protein sequence ID" value="KAG9231557.1"/>
    <property type="molecule type" value="Genomic_DNA"/>
</dbReference>
<feature type="region of interest" description="Disordered" evidence="1">
    <location>
        <begin position="1"/>
        <end position="37"/>
    </location>
</feature>
<gene>
    <name evidence="2" type="ORF">BJ875DRAFT_429547</name>
</gene>
<accession>A0A9P7YE63</accession>
<name>A0A9P7YE63_9HELO</name>
<feature type="non-terminal residue" evidence="2">
    <location>
        <position position="233"/>
    </location>
</feature>
<organism evidence="2 3">
    <name type="scientific">Amylocarpus encephaloides</name>
    <dbReference type="NCBI Taxonomy" id="45428"/>
    <lineage>
        <taxon>Eukaryota</taxon>
        <taxon>Fungi</taxon>
        <taxon>Dikarya</taxon>
        <taxon>Ascomycota</taxon>
        <taxon>Pezizomycotina</taxon>
        <taxon>Leotiomycetes</taxon>
        <taxon>Helotiales</taxon>
        <taxon>Helotiales incertae sedis</taxon>
        <taxon>Amylocarpus</taxon>
    </lineage>
</organism>
<comment type="caution">
    <text evidence="2">The sequence shown here is derived from an EMBL/GenBank/DDBJ whole genome shotgun (WGS) entry which is preliminary data.</text>
</comment>
<proteinExistence type="predicted"/>
<sequence length="233" mass="26163">MSLKGPGVIDRWRERHRSHSGIPPALRPATAHPSLKEGPRDLETIIKDAVLAAFESEIFKTAVVSQIDPILSRQNEKLNQMKSSNLNLESNIQTQFGEIPSKLQPILDHLTNLKIPHYGKELESLLDGQKDLKESLGGLDSQLRSLEYEVQTCDGRLKSLQGEVESADLRSAIRFGEVSNELQDCNSTIGSRIREVQRDLGKRIDGQHRKVVSTYEDLRESVLTTEEKITSLE</sequence>